<accession>V6IVW6</accession>
<dbReference type="AlphaFoldDB" id="V6IVW6"/>
<dbReference type="EMBL" id="AWTC01000013">
    <property type="protein sequence ID" value="EST11295.1"/>
    <property type="molecule type" value="Genomic_DNA"/>
</dbReference>
<organism evidence="1 2">
    <name type="scientific">Sporolactobacillus laevolacticus DSM 442</name>
    <dbReference type="NCBI Taxonomy" id="1395513"/>
    <lineage>
        <taxon>Bacteria</taxon>
        <taxon>Bacillati</taxon>
        <taxon>Bacillota</taxon>
        <taxon>Bacilli</taxon>
        <taxon>Bacillales</taxon>
        <taxon>Sporolactobacillaceae</taxon>
        <taxon>Sporolactobacillus</taxon>
    </lineage>
</organism>
<evidence type="ECO:0000313" key="2">
    <source>
        <dbReference type="Proteomes" id="UP000018296"/>
    </source>
</evidence>
<proteinExistence type="predicted"/>
<sequence>MERKLLFYLVCQFLGFSNHFKNDIDQFENYIDHFTNFISHFYPDEQTERRIHLSARFYMFIAILSSYL</sequence>
<gene>
    <name evidence="1" type="ORF">P343_13100</name>
</gene>
<comment type="caution">
    <text evidence="1">The sequence shown here is derived from an EMBL/GenBank/DDBJ whole genome shotgun (WGS) entry which is preliminary data.</text>
</comment>
<reference evidence="1 2" key="1">
    <citation type="journal article" date="2013" name="Genome Announc.">
        <title>Genome Sequence of Sporolactobacillus laevolacticus DSM442, an Efficient Polymer-Grade D-Lactate Producer from Agricultural Waste Cottonseed as a Nitrogen Source.</title>
        <authorList>
            <person name="Wang H."/>
            <person name="Wang L."/>
            <person name="Ju J."/>
            <person name="Yu B."/>
            <person name="Ma Y."/>
        </authorList>
    </citation>
    <scope>NUCLEOTIDE SEQUENCE [LARGE SCALE GENOMIC DNA]</scope>
    <source>
        <strain evidence="1 2">DSM 442</strain>
    </source>
</reference>
<evidence type="ECO:0000313" key="1">
    <source>
        <dbReference type="EMBL" id="EST11295.1"/>
    </source>
</evidence>
<name>V6IVW6_9BACL</name>
<dbReference type="PATRIC" id="fig|1395513.3.peg.2658"/>
<keyword evidence="2" id="KW-1185">Reference proteome</keyword>
<protein>
    <submittedName>
        <fullName evidence="1">Uncharacterized protein</fullName>
    </submittedName>
</protein>
<dbReference type="Proteomes" id="UP000018296">
    <property type="component" value="Unassembled WGS sequence"/>
</dbReference>